<dbReference type="Proteomes" id="UP000730618">
    <property type="component" value="Unassembled WGS sequence"/>
</dbReference>
<evidence type="ECO:0000313" key="2">
    <source>
        <dbReference type="EMBL" id="CAG7637419.1"/>
    </source>
</evidence>
<feature type="domain" description="Sulfatase-modifying factor enzyme-like" evidence="1">
    <location>
        <begin position="61"/>
        <end position="342"/>
    </location>
</feature>
<dbReference type="GO" id="GO:0120147">
    <property type="term" value="F:formylglycine-generating oxidase activity"/>
    <property type="evidence" value="ECO:0007669"/>
    <property type="project" value="UniProtKB-EC"/>
</dbReference>
<dbReference type="PANTHER" id="PTHR23150">
    <property type="entry name" value="SULFATASE MODIFYING FACTOR 1, 2"/>
    <property type="match status" value="1"/>
</dbReference>
<proteinExistence type="predicted"/>
<reference evidence="2 3" key="1">
    <citation type="submission" date="2021-06" db="EMBL/GenBank/DDBJ databases">
        <authorList>
            <person name="Criscuolo A."/>
        </authorList>
    </citation>
    <scope>NUCLEOTIDE SEQUENCE [LARGE SCALE GENOMIC DNA]</scope>
    <source>
        <strain evidence="3">CIP 111802</strain>
    </source>
</reference>
<evidence type="ECO:0000313" key="3">
    <source>
        <dbReference type="Proteomes" id="UP000730618"/>
    </source>
</evidence>
<evidence type="ECO:0000259" key="1">
    <source>
        <dbReference type="Pfam" id="PF03781"/>
    </source>
</evidence>
<name>A0ABM8VG63_9BACL</name>
<dbReference type="InterPro" id="IPR005532">
    <property type="entry name" value="SUMF_dom"/>
</dbReference>
<keyword evidence="3" id="KW-1185">Reference proteome</keyword>
<organism evidence="2 3">
    <name type="scientific">Paenibacillus allorhizosphaerae</name>
    <dbReference type="NCBI Taxonomy" id="2849866"/>
    <lineage>
        <taxon>Bacteria</taxon>
        <taxon>Bacillati</taxon>
        <taxon>Bacillota</taxon>
        <taxon>Bacilli</taxon>
        <taxon>Bacillales</taxon>
        <taxon>Paenibacillaceae</taxon>
        <taxon>Paenibacillus</taxon>
    </lineage>
</organism>
<sequence length="344" mass="37109">MAEHVHKLSCCSIGRRGNERAEAEAAAALAIQGHGGIERRNDLVASPSGATIAGIGASAAQSMVYLAGGTFLMGTDDTEGFPADGEGPVREVELSPFYIDKTTVTNAEFADFVRDTGYVTEAERFGWSFVFHLFVPDSARKADAASVPGVPWWLAVPGASWRKPEGEGTGIDERMDHPAIHVSWNDAAAYCGWAGKRLPTEAEWEYAARGGLVQKRYPWGDLLKPGDEYLCNIWQGKFPDKNNASDGYIGTAPALSFPPNGYGLYNVVGNVWEWCSDWFSPNPAAAAGSAKNPKGPKTGVNRVMRGGSYLCHKSYCNRYRVAARSSNTPDSSTGNLGFRCVRDP</sequence>
<dbReference type="EMBL" id="CAJVCE010000005">
    <property type="protein sequence ID" value="CAG7637419.1"/>
    <property type="molecule type" value="Genomic_DNA"/>
</dbReference>
<gene>
    <name evidence="2" type="ORF">PAECIP111802_02356</name>
</gene>
<accession>A0ABM8VG63</accession>
<dbReference type="PANTHER" id="PTHR23150:SF19">
    <property type="entry name" value="FORMYLGLYCINE-GENERATING ENZYME"/>
    <property type="match status" value="1"/>
</dbReference>
<dbReference type="InterPro" id="IPR051043">
    <property type="entry name" value="Sulfatase_Mod_Factor_Kinase"/>
</dbReference>
<comment type="caution">
    <text evidence="2">The sequence shown here is derived from an EMBL/GenBank/DDBJ whole genome shotgun (WGS) entry which is preliminary data.</text>
</comment>
<dbReference type="EC" id="1.8.3.7" evidence="2"/>
<keyword evidence="2" id="KW-0560">Oxidoreductase</keyword>
<dbReference type="Pfam" id="PF03781">
    <property type="entry name" value="FGE-sulfatase"/>
    <property type="match status" value="1"/>
</dbReference>
<protein>
    <submittedName>
        <fullName evidence="2">Formylglycine-generating enzyme</fullName>
        <ecNumber evidence="2">1.8.3.7</ecNumber>
    </submittedName>
</protein>